<dbReference type="GO" id="GO:0016791">
    <property type="term" value="F:phosphatase activity"/>
    <property type="evidence" value="ECO:0007669"/>
    <property type="project" value="UniProtKB-ARBA"/>
</dbReference>
<dbReference type="Gene3D" id="3.40.50.1000">
    <property type="entry name" value="HAD superfamily/HAD-like"/>
    <property type="match status" value="1"/>
</dbReference>
<keyword evidence="2" id="KW-1185">Reference proteome</keyword>
<protein>
    <submittedName>
        <fullName evidence="1">Phosphorylated carbohydrates phosphatase</fullName>
    </submittedName>
</protein>
<dbReference type="Gene3D" id="1.10.150.240">
    <property type="entry name" value="Putative phosphatase, domain 2"/>
    <property type="match status" value="1"/>
</dbReference>
<accession>A0A420J915</accession>
<dbReference type="InterPro" id="IPR023214">
    <property type="entry name" value="HAD_sf"/>
</dbReference>
<dbReference type="SFLD" id="SFLDG01129">
    <property type="entry name" value="C1.5:_HAD__Beta-PGM__Phosphata"/>
    <property type="match status" value="1"/>
</dbReference>
<dbReference type="STRING" id="62708.A0A420J915"/>
<dbReference type="SFLD" id="SFLDS00003">
    <property type="entry name" value="Haloacid_Dehalogenase"/>
    <property type="match status" value="1"/>
</dbReference>
<evidence type="ECO:0000313" key="2">
    <source>
        <dbReference type="Proteomes" id="UP000283383"/>
    </source>
</evidence>
<dbReference type="InterPro" id="IPR036412">
    <property type="entry name" value="HAD-like_sf"/>
</dbReference>
<sequence length="266" mass="29186">MAKKVKYLLSLPFIYSKITTLLFDCDNTLVLSEKLAFGACAALVSRILASKGIEVNYSGEQLLAEFVGQNFRGMICKLAEKYALEISAEELESYVKDEEEEVIKKLKEAVEPCKGVTEVLDRLHKKGTYKLAVVSSSAKRRVLVTLNTVGFDRFFDLNTTVFSAATSLPKPTSKPDPAIYLWAMEKLGVSPSECLAIEDSKSGALSAHRAGISTIGYTGSYVPDEVEKIIPVLKDSGVAVIMNGWDEFENLLEQVETGKIVNEIPS</sequence>
<dbReference type="SUPFAM" id="SSF56784">
    <property type="entry name" value="HAD-like"/>
    <property type="match status" value="1"/>
</dbReference>
<proteinExistence type="predicted"/>
<dbReference type="PANTHER" id="PTHR42896">
    <property type="entry name" value="XYLULOSE-1,5-BISPHOSPHATE (XUBP) PHOSPHATASE"/>
    <property type="match status" value="1"/>
</dbReference>
<dbReference type="PANTHER" id="PTHR42896:SF2">
    <property type="entry name" value="CBBY-LIKE PROTEIN"/>
    <property type="match status" value="1"/>
</dbReference>
<evidence type="ECO:0000313" key="1">
    <source>
        <dbReference type="EMBL" id="RKF83261.1"/>
    </source>
</evidence>
<organism evidence="1 2">
    <name type="scientific">Golovinomyces cichoracearum</name>
    <dbReference type="NCBI Taxonomy" id="62708"/>
    <lineage>
        <taxon>Eukaryota</taxon>
        <taxon>Fungi</taxon>
        <taxon>Dikarya</taxon>
        <taxon>Ascomycota</taxon>
        <taxon>Pezizomycotina</taxon>
        <taxon>Leotiomycetes</taxon>
        <taxon>Erysiphales</taxon>
        <taxon>Erysiphaceae</taxon>
        <taxon>Golovinomyces</taxon>
    </lineage>
</organism>
<dbReference type="InterPro" id="IPR006439">
    <property type="entry name" value="HAD-SF_hydro_IA"/>
</dbReference>
<name>A0A420J915_9PEZI</name>
<dbReference type="EMBL" id="MCBQ01001536">
    <property type="protein sequence ID" value="RKF83261.1"/>
    <property type="molecule type" value="Genomic_DNA"/>
</dbReference>
<dbReference type="AlphaFoldDB" id="A0A420J915"/>
<dbReference type="InterPro" id="IPR041492">
    <property type="entry name" value="HAD_2"/>
</dbReference>
<dbReference type="Proteomes" id="UP000283383">
    <property type="component" value="Unassembled WGS sequence"/>
</dbReference>
<dbReference type="CDD" id="cd07505">
    <property type="entry name" value="HAD_BPGM-like"/>
    <property type="match status" value="1"/>
</dbReference>
<reference evidence="1 2" key="1">
    <citation type="journal article" date="2018" name="BMC Genomics">
        <title>Comparative genome analyses reveal sequence features reflecting distinct modes of host-adaptation between dicot and monocot powdery mildew.</title>
        <authorList>
            <person name="Wu Y."/>
            <person name="Ma X."/>
            <person name="Pan Z."/>
            <person name="Kale S.D."/>
            <person name="Song Y."/>
            <person name="King H."/>
            <person name="Zhang Q."/>
            <person name="Presley C."/>
            <person name="Deng X."/>
            <person name="Wei C.I."/>
            <person name="Xiao S."/>
        </authorList>
    </citation>
    <scope>NUCLEOTIDE SEQUENCE [LARGE SCALE GENOMIC DNA]</scope>
    <source>
        <strain evidence="1">UMSG3</strain>
    </source>
</reference>
<comment type="caution">
    <text evidence="1">The sequence shown here is derived from an EMBL/GenBank/DDBJ whole genome shotgun (WGS) entry which is preliminary data.</text>
</comment>
<dbReference type="InterPro" id="IPR023198">
    <property type="entry name" value="PGP-like_dom2"/>
</dbReference>
<dbReference type="InterPro" id="IPR044999">
    <property type="entry name" value="CbbY-like"/>
</dbReference>
<dbReference type="NCBIfam" id="TIGR01509">
    <property type="entry name" value="HAD-SF-IA-v3"/>
    <property type="match status" value="1"/>
</dbReference>
<dbReference type="Pfam" id="PF13419">
    <property type="entry name" value="HAD_2"/>
    <property type="match status" value="1"/>
</dbReference>
<gene>
    <name evidence="1" type="ORF">GcM3_015041</name>
</gene>